<feature type="domain" description="BACON" evidence="1">
    <location>
        <begin position="158"/>
        <end position="211"/>
    </location>
</feature>
<accession>A0A8S5RZT0</accession>
<evidence type="ECO:0000313" key="2">
    <source>
        <dbReference type="EMBL" id="DAF43906.1"/>
    </source>
</evidence>
<dbReference type="InterPro" id="IPR013783">
    <property type="entry name" value="Ig-like_fold"/>
</dbReference>
<protein>
    <submittedName>
        <fullName evidence="2">Binding domain, N-terminal</fullName>
    </submittedName>
</protein>
<evidence type="ECO:0000259" key="1">
    <source>
        <dbReference type="Pfam" id="PF13004"/>
    </source>
</evidence>
<dbReference type="EMBL" id="BK032510">
    <property type="protein sequence ID" value="DAF43906.1"/>
    <property type="molecule type" value="Genomic_DNA"/>
</dbReference>
<reference evidence="2" key="1">
    <citation type="journal article" date="2021" name="Proc. Natl. Acad. Sci. U.S.A.">
        <title>A Catalog of Tens of Thousands of Viruses from Human Metagenomes Reveals Hidden Associations with Chronic Diseases.</title>
        <authorList>
            <person name="Tisza M.J."/>
            <person name="Buck C.B."/>
        </authorList>
    </citation>
    <scope>NUCLEOTIDE SEQUENCE</scope>
    <source>
        <strain evidence="2">CtNQV2</strain>
    </source>
</reference>
<organism evidence="2">
    <name type="scientific">Myoviridae sp. ctNQV2</name>
    <dbReference type="NCBI Taxonomy" id="2827683"/>
    <lineage>
        <taxon>Viruses</taxon>
        <taxon>Duplodnaviria</taxon>
        <taxon>Heunggongvirae</taxon>
        <taxon>Uroviricota</taxon>
        <taxon>Caudoviricetes</taxon>
    </lineage>
</organism>
<name>A0A8S5RZT0_9CAUD</name>
<dbReference type="InterPro" id="IPR024361">
    <property type="entry name" value="BACON"/>
</dbReference>
<dbReference type="Pfam" id="PF13004">
    <property type="entry name" value="BACON"/>
    <property type="match status" value="1"/>
</dbReference>
<sequence>MASYFKVMQDGREVEFSFYLNNLVVRVPYTNGYFSLVGETSDSIGSVTIVSTKEGVDIPYTISTSDSWLTSETGKIILSENTGGERRGTATITQSESDEDIVITFIQEAKPADNYTFAFVSNDTVDSPASGMSFNVYLESYSGNTQDNTVGATHTSLPDWITGWESVDMGTGYVAFTGRTVANDTYQDRTAVITFTQNESGKILRFTVTQEAKQELKVPMSWDINFTNDSTTQTTSRFYLTLRDGSNWINAFSLLRGQMNSGITEREQGSYTSGTEEAFTATSCTILSTSGKRDLYSIYFNGTLVIQTTIQGDGNEHTVSLRSRIPVTGLEMKWTGQVTYMD</sequence>
<dbReference type="Gene3D" id="2.60.40.10">
    <property type="entry name" value="Immunoglobulins"/>
    <property type="match status" value="2"/>
</dbReference>
<proteinExistence type="predicted"/>